<comment type="similarity">
    <text evidence="2">Belongs to the beta-class carbonic anhydrase family.</text>
</comment>
<dbReference type="InterPro" id="IPR036874">
    <property type="entry name" value="Carbonic_anhydrase_sf"/>
</dbReference>
<evidence type="ECO:0000256" key="4">
    <source>
        <dbReference type="ARBA" id="ARBA00022723"/>
    </source>
</evidence>
<accession>A0ABV2UKH8</accession>
<dbReference type="EC" id="4.2.1.1" evidence="3"/>
<evidence type="ECO:0000313" key="9">
    <source>
        <dbReference type="Proteomes" id="UP001550044"/>
    </source>
</evidence>
<proteinExistence type="inferred from homology"/>
<evidence type="ECO:0000256" key="2">
    <source>
        <dbReference type="ARBA" id="ARBA00006217"/>
    </source>
</evidence>
<protein>
    <recommendedName>
        <fullName evidence="3">carbonic anhydrase</fullName>
        <ecNumber evidence="3">4.2.1.1</ecNumber>
    </recommendedName>
</protein>
<evidence type="ECO:0000256" key="6">
    <source>
        <dbReference type="ARBA" id="ARBA00024993"/>
    </source>
</evidence>
<keyword evidence="5" id="KW-0862">Zinc</keyword>
<comment type="catalytic activity">
    <reaction evidence="7">
        <text>hydrogencarbonate + H(+) = CO2 + H2O</text>
        <dbReference type="Rhea" id="RHEA:10748"/>
        <dbReference type="ChEBI" id="CHEBI:15377"/>
        <dbReference type="ChEBI" id="CHEBI:15378"/>
        <dbReference type="ChEBI" id="CHEBI:16526"/>
        <dbReference type="ChEBI" id="CHEBI:17544"/>
        <dbReference type="EC" id="4.2.1.1"/>
    </reaction>
</comment>
<comment type="caution">
    <text evidence="8">The sequence shown here is derived from an EMBL/GenBank/DDBJ whole genome shotgun (WGS) entry which is preliminary data.</text>
</comment>
<keyword evidence="9" id="KW-1185">Reference proteome</keyword>
<keyword evidence="4" id="KW-0479">Metal-binding</keyword>
<dbReference type="SUPFAM" id="SSF53056">
    <property type="entry name" value="beta-carbonic anhydrase, cab"/>
    <property type="match status" value="1"/>
</dbReference>
<comment type="cofactor">
    <cofactor evidence="1">
        <name>Zn(2+)</name>
        <dbReference type="ChEBI" id="CHEBI:29105"/>
    </cofactor>
</comment>
<dbReference type="SMART" id="SM00947">
    <property type="entry name" value="Pro_CA"/>
    <property type="match status" value="1"/>
</dbReference>
<evidence type="ECO:0000256" key="7">
    <source>
        <dbReference type="ARBA" id="ARBA00048348"/>
    </source>
</evidence>
<dbReference type="PANTHER" id="PTHR43175">
    <property type="entry name" value="CARBONIC ANHYDRASE"/>
    <property type="match status" value="1"/>
</dbReference>
<evidence type="ECO:0000256" key="1">
    <source>
        <dbReference type="ARBA" id="ARBA00001947"/>
    </source>
</evidence>
<evidence type="ECO:0000256" key="3">
    <source>
        <dbReference type="ARBA" id="ARBA00012925"/>
    </source>
</evidence>
<dbReference type="RefSeq" id="WP_356712440.1">
    <property type="nucleotide sequence ID" value="NZ_JBEXIP010000047.1"/>
</dbReference>
<gene>
    <name evidence="8" type="ORF">ABZV61_35275</name>
</gene>
<dbReference type="Pfam" id="PF00484">
    <property type="entry name" value="Pro_CA"/>
    <property type="match status" value="1"/>
</dbReference>
<sequence length="179" mass="19074">MTDTNDLTERNAEFAAGRFVDGLSINPSGNMMVVGCVDPRVDPAHVLGLKHGEAAVIRNVGGRVTPATLRTMVMLGKVGQANADGRHAGDWNLVILHHTDCGMTDLAPFLDLLTEYFEIPAHELDAKSVSDPIGSVRVDVDVIKHEIQGGSAFLVSGLVYDVTTGLVETVVAPTTLRTE</sequence>
<evidence type="ECO:0000256" key="5">
    <source>
        <dbReference type="ARBA" id="ARBA00022833"/>
    </source>
</evidence>
<dbReference type="Proteomes" id="UP001550044">
    <property type="component" value="Unassembled WGS sequence"/>
</dbReference>
<dbReference type="InterPro" id="IPR001765">
    <property type="entry name" value="Carbonic_anhydrase"/>
</dbReference>
<comment type="function">
    <text evidence="6">Catalyzes the reversible hydration of carbon dioxide to form bicarbonate.</text>
</comment>
<dbReference type="EMBL" id="JBEXIP010000047">
    <property type="protein sequence ID" value="MET8437929.1"/>
    <property type="molecule type" value="Genomic_DNA"/>
</dbReference>
<reference evidence="8 9" key="1">
    <citation type="submission" date="2024-06" db="EMBL/GenBank/DDBJ databases">
        <title>The Natural Products Discovery Center: Release of the First 8490 Sequenced Strains for Exploring Actinobacteria Biosynthetic Diversity.</title>
        <authorList>
            <person name="Kalkreuter E."/>
            <person name="Kautsar S.A."/>
            <person name="Yang D."/>
            <person name="Bader C.D."/>
            <person name="Teijaro C.N."/>
            <person name="Fluegel L."/>
            <person name="Davis C.M."/>
            <person name="Simpson J.R."/>
            <person name="Lauterbach L."/>
            <person name="Steele A.D."/>
            <person name="Gui C."/>
            <person name="Meng S."/>
            <person name="Li G."/>
            <person name="Viehrig K."/>
            <person name="Ye F."/>
            <person name="Su P."/>
            <person name="Kiefer A.F."/>
            <person name="Nichols A."/>
            <person name="Cepeda A.J."/>
            <person name="Yan W."/>
            <person name="Fan B."/>
            <person name="Jiang Y."/>
            <person name="Adhikari A."/>
            <person name="Zheng C.-J."/>
            <person name="Schuster L."/>
            <person name="Cowan T.M."/>
            <person name="Smanski M.J."/>
            <person name="Chevrette M.G."/>
            <person name="De Carvalho L.P.S."/>
            <person name="Shen B."/>
        </authorList>
    </citation>
    <scope>NUCLEOTIDE SEQUENCE [LARGE SCALE GENOMIC DNA]</scope>
    <source>
        <strain evidence="8 9">NPDC005137</strain>
    </source>
</reference>
<evidence type="ECO:0000313" key="8">
    <source>
        <dbReference type="EMBL" id="MET8437929.1"/>
    </source>
</evidence>
<organism evidence="8 9">
    <name type="scientific">Streptomyces sp. 900116325</name>
    <dbReference type="NCBI Taxonomy" id="3154295"/>
    <lineage>
        <taxon>Bacteria</taxon>
        <taxon>Bacillati</taxon>
        <taxon>Actinomycetota</taxon>
        <taxon>Actinomycetes</taxon>
        <taxon>Kitasatosporales</taxon>
        <taxon>Streptomycetaceae</taxon>
        <taxon>Streptomyces</taxon>
    </lineage>
</organism>
<dbReference type="PANTHER" id="PTHR43175:SF3">
    <property type="entry name" value="CARBON DISULFIDE HYDROLASE"/>
    <property type="match status" value="1"/>
</dbReference>
<name>A0ABV2UKH8_9ACTN</name>
<dbReference type="Gene3D" id="3.40.1050.10">
    <property type="entry name" value="Carbonic anhydrase"/>
    <property type="match status" value="1"/>
</dbReference>